<dbReference type="PATRIC" id="fig|1001583.3.peg.24"/>
<proteinExistence type="predicted"/>
<dbReference type="EMBL" id="AP012167">
    <property type="protein sequence ID" value="BAN05661.1"/>
    <property type="molecule type" value="Genomic_DNA"/>
</dbReference>
<accession>M5AXB0</accession>
<evidence type="ECO:0000313" key="2">
    <source>
        <dbReference type="Proteomes" id="UP000012042"/>
    </source>
</evidence>
<dbReference type="AlphaFoldDB" id="M5AXB0"/>
<dbReference type="Proteomes" id="UP000012042">
    <property type="component" value="Chromosome"/>
</dbReference>
<sequence>MVEAPYWLTSMFYILIGKYDEIVNFLAHSYEFFKFWRFIWLSSNPTLPKNKSDHQIYIG</sequence>
<name>M5AXB0_LEVBR</name>
<dbReference type="KEGG" id="lbk:LVISKB_0026"/>
<organism evidence="1 2">
    <name type="scientific">Levilactobacillus brevis KB290</name>
    <dbReference type="NCBI Taxonomy" id="1001583"/>
    <lineage>
        <taxon>Bacteria</taxon>
        <taxon>Bacillati</taxon>
        <taxon>Bacillota</taxon>
        <taxon>Bacilli</taxon>
        <taxon>Lactobacillales</taxon>
        <taxon>Lactobacillaceae</taxon>
        <taxon>Levilactobacillus</taxon>
    </lineage>
</organism>
<gene>
    <name evidence="1" type="ORF">LVISKB_0026</name>
</gene>
<protein>
    <submittedName>
        <fullName evidence="1">Uncharacterized protein</fullName>
    </submittedName>
</protein>
<reference evidence="1 2" key="1">
    <citation type="journal article" date="2013" name="PLoS ONE">
        <title>Genomic Analysis by Deep Sequencing of the Probiotic Lactobacillus brevis KB290 Harboring Nine Plasmids Reveals Genomic Stability.</title>
        <authorList>
            <person name="Fukao M."/>
            <person name="Oshima K."/>
            <person name="Morita H."/>
            <person name="Toh H."/>
            <person name="Suda W."/>
            <person name="Kim S.W."/>
            <person name="Suzuki S."/>
            <person name="Yakabe T."/>
            <person name="Hattori M."/>
            <person name="Yajima N."/>
        </authorList>
    </citation>
    <scope>NUCLEOTIDE SEQUENCE [LARGE SCALE GENOMIC DNA]</scope>
    <source>
        <strain evidence="1 2">KB290</strain>
    </source>
</reference>
<evidence type="ECO:0000313" key="1">
    <source>
        <dbReference type="EMBL" id="BAN05661.1"/>
    </source>
</evidence>
<dbReference type="HOGENOM" id="CLU_2973686_0_0_9"/>